<organism evidence="2 3">
    <name type="scientific">Nesidiocoris tenuis</name>
    <dbReference type="NCBI Taxonomy" id="355587"/>
    <lineage>
        <taxon>Eukaryota</taxon>
        <taxon>Metazoa</taxon>
        <taxon>Ecdysozoa</taxon>
        <taxon>Arthropoda</taxon>
        <taxon>Hexapoda</taxon>
        <taxon>Insecta</taxon>
        <taxon>Pterygota</taxon>
        <taxon>Neoptera</taxon>
        <taxon>Paraneoptera</taxon>
        <taxon>Hemiptera</taxon>
        <taxon>Heteroptera</taxon>
        <taxon>Panheteroptera</taxon>
        <taxon>Cimicomorpha</taxon>
        <taxon>Miridae</taxon>
        <taxon>Dicyphina</taxon>
        <taxon>Nesidiocoris</taxon>
    </lineage>
</organism>
<evidence type="ECO:0000259" key="1">
    <source>
        <dbReference type="PROSITE" id="PS50848"/>
    </source>
</evidence>
<name>A0A6H5HF62_9HEMI</name>
<evidence type="ECO:0000313" key="3">
    <source>
        <dbReference type="Proteomes" id="UP000479000"/>
    </source>
</evidence>
<gene>
    <name evidence="2" type="ORF">NTEN_LOCUS19195</name>
</gene>
<dbReference type="GO" id="GO:0008289">
    <property type="term" value="F:lipid binding"/>
    <property type="evidence" value="ECO:0007669"/>
    <property type="project" value="InterPro"/>
</dbReference>
<proteinExistence type="predicted"/>
<keyword evidence="3" id="KW-1185">Reference proteome</keyword>
<dbReference type="Pfam" id="PF01852">
    <property type="entry name" value="START"/>
    <property type="match status" value="1"/>
</dbReference>
<dbReference type="EMBL" id="CADCXU010028212">
    <property type="protein sequence ID" value="CAB0014788.1"/>
    <property type="molecule type" value="Genomic_DNA"/>
</dbReference>
<dbReference type="Proteomes" id="UP000479000">
    <property type="component" value="Unassembled WGS sequence"/>
</dbReference>
<sequence length="255" mass="29024">MITEGTFNPQQTGKYPMLLCDFFFSLWWQPCAFSRNSMRGMTWERGSETPIEIIGFSADATSTNLCGALFLSPHHQQADRITRQARITRQTDLPIPRTDTQTLFSDWLILWICSLWRTCINSSIEDHDRPHLFRDLVGRGLAPRHKGCASGEVRPRIFIRGDVGPSCWVIKPLGHKLCEVEWLLNTKINGWIPLKAVESTLSSVMVETIAHLRNHCASVSAESSANQFQRLTESAHGPFKFTFCYERIGMYAGKF</sequence>
<dbReference type="AlphaFoldDB" id="A0A6H5HF62"/>
<accession>A0A6H5HF62</accession>
<protein>
    <recommendedName>
        <fullName evidence="1">START domain-containing protein</fullName>
    </recommendedName>
</protein>
<reference evidence="2 3" key="1">
    <citation type="submission" date="2020-02" db="EMBL/GenBank/DDBJ databases">
        <authorList>
            <person name="Ferguson B K."/>
        </authorList>
    </citation>
    <scope>NUCLEOTIDE SEQUENCE [LARGE SCALE GENOMIC DNA]</scope>
</reference>
<dbReference type="InterPro" id="IPR023393">
    <property type="entry name" value="START-like_dom_sf"/>
</dbReference>
<dbReference type="Gene3D" id="3.30.530.20">
    <property type="match status" value="1"/>
</dbReference>
<evidence type="ECO:0000313" key="2">
    <source>
        <dbReference type="EMBL" id="CAB0014788.1"/>
    </source>
</evidence>
<dbReference type="OrthoDB" id="74575at2759"/>
<feature type="domain" description="START" evidence="1">
    <location>
        <begin position="158"/>
        <end position="221"/>
    </location>
</feature>
<dbReference type="SUPFAM" id="SSF55961">
    <property type="entry name" value="Bet v1-like"/>
    <property type="match status" value="1"/>
</dbReference>
<dbReference type="PROSITE" id="PS50848">
    <property type="entry name" value="START"/>
    <property type="match status" value="1"/>
</dbReference>
<dbReference type="InterPro" id="IPR002913">
    <property type="entry name" value="START_lipid-bd_dom"/>
</dbReference>